<evidence type="ECO:0000259" key="6">
    <source>
        <dbReference type="PROSITE" id="PS50157"/>
    </source>
</evidence>
<dbReference type="Proteomes" id="UP000261660">
    <property type="component" value="Unplaced"/>
</dbReference>
<evidence type="ECO:0000256" key="2">
    <source>
        <dbReference type="ARBA" id="ARBA00022737"/>
    </source>
</evidence>
<dbReference type="InterPro" id="IPR013087">
    <property type="entry name" value="Znf_C2H2_type"/>
</dbReference>
<reference evidence="7" key="2">
    <citation type="submission" date="2025-09" db="UniProtKB">
        <authorList>
            <consortium name="Ensembl"/>
        </authorList>
    </citation>
    <scope>IDENTIFICATION</scope>
</reference>
<dbReference type="GO" id="GO:0008270">
    <property type="term" value="F:zinc ion binding"/>
    <property type="evidence" value="ECO:0007669"/>
    <property type="project" value="UniProtKB-KW"/>
</dbReference>
<dbReference type="Ensembl" id="ENSLBET00000012557.1">
    <property type="protein sequence ID" value="ENSLBEP00000011937.1"/>
    <property type="gene ID" value="ENSLBEG00000009187.1"/>
</dbReference>
<protein>
    <recommendedName>
        <fullName evidence="6">C2H2-type domain-containing protein</fullName>
    </recommendedName>
</protein>
<dbReference type="SUPFAM" id="SSF57667">
    <property type="entry name" value="beta-beta-alpha zinc fingers"/>
    <property type="match status" value="2"/>
</dbReference>
<dbReference type="PANTHER" id="PTHR23235">
    <property type="entry name" value="KRUEPPEL-LIKE TRANSCRIPTION FACTOR"/>
    <property type="match status" value="1"/>
</dbReference>
<keyword evidence="4" id="KW-0862">Zinc</keyword>
<evidence type="ECO:0000256" key="5">
    <source>
        <dbReference type="PROSITE-ProRule" id="PRU00042"/>
    </source>
</evidence>
<evidence type="ECO:0000256" key="1">
    <source>
        <dbReference type="ARBA" id="ARBA00022723"/>
    </source>
</evidence>
<keyword evidence="3 5" id="KW-0863">Zinc-finger</keyword>
<evidence type="ECO:0000256" key="4">
    <source>
        <dbReference type="ARBA" id="ARBA00022833"/>
    </source>
</evidence>
<dbReference type="PROSITE" id="PS50157">
    <property type="entry name" value="ZINC_FINGER_C2H2_2"/>
    <property type="match status" value="2"/>
</dbReference>
<dbReference type="PROSITE" id="PS00028">
    <property type="entry name" value="ZINC_FINGER_C2H2_1"/>
    <property type="match status" value="2"/>
</dbReference>
<dbReference type="Gene3D" id="3.30.160.60">
    <property type="entry name" value="Classic Zinc Finger"/>
    <property type="match status" value="3"/>
</dbReference>
<dbReference type="STRING" id="56723.ENSLBEP00000011937"/>
<sequence>MLLSLSLSLSLPSSPCSSLSLSLSLSLPLHPAPLSLYPSSPCSSLSLSLSPLFTLLLSLYPSSPCSSLSLSLSLPLFTCSSLSPSPSSPSSCDSWRAQWIPRARQPHRVVTVGDQFEYENQSQEEQPLPSYRVFTAYTRKANMFFCNICGKPFGKKEKLKLHIAAHSAKRFPSPATGRSPLKSHVKEHIRTHTGERPYTCYTCGQSFNRSSTLSKHARSKHTELPSVHR</sequence>
<evidence type="ECO:0000313" key="7">
    <source>
        <dbReference type="Ensembl" id="ENSLBEP00000011937.1"/>
    </source>
</evidence>
<name>A0A3Q3EZU8_9LABR</name>
<evidence type="ECO:0000313" key="8">
    <source>
        <dbReference type="Proteomes" id="UP000261660"/>
    </source>
</evidence>
<organism evidence="7 8">
    <name type="scientific">Labrus bergylta</name>
    <name type="common">ballan wrasse</name>
    <dbReference type="NCBI Taxonomy" id="56723"/>
    <lineage>
        <taxon>Eukaryota</taxon>
        <taxon>Metazoa</taxon>
        <taxon>Chordata</taxon>
        <taxon>Craniata</taxon>
        <taxon>Vertebrata</taxon>
        <taxon>Euteleostomi</taxon>
        <taxon>Actinopterygii</taxon>
        <taxon>Neopterygii</taxon>
        <taxon>Teleostei</taxon>
        <taxon>Neoteleostei</taxon>
        <taxon>Acanthomorphata</taxon>
        <taxon>Eupercaria</taxon>
        <taxon>Labriformes</taxon>
        <taxon>Labridae</taxon>
        <taxon>Labrus</taxon>
    </lineage>
</organism>
<dbReference type="SMART" id="SM00355">
    <property type="entry name" value="ZnF_C2H2"/>
    <property type="match status" value="2"/>
</dbReference>
<dbReference type="GO" id="GO:0000981">
    <property type="term" value="F:DNA-binding transcription factor activity, RNA polymerase II-specific"/>
    <property type="evidence" value="ECO:0007669"/>
    <property type="project" value="TreeGrafter"/>
</dbReference>
<accession>A0A3Q3EZU8</accession>
<proteinExistence type="predicted"/>
<feature type="domain" description="C2H2-type" evidence="6">
    <location>
        <begin position="144"/>
        <end position="171"/>
    </location>
</feature>
<dbReference type="PANTHER" id="PTHR23235:SF120">
    <property type="entry name" value="KRUPPEL-LIKE FACTOR 15"/>
    <property type="match status" value="1"/>
</dbReference>
<reference evidence="7" key="1">
    <citation type="submission" date="2025-08" db="UniProtKB">
        <authorList>
            <consortium name="Ensembl"/>
        </authorList>
    </citation>
    <scope>IDENTIFICATION</scope>
</reference>
<keyword evidence="1" id="KW-0479">Metal-binding</keyword>
<keyword evidence="2" id="KW-0677">Repeat</keyword>
<evidence type="ECO:0000256" key="3">
    <source>
        <dbReference type="ARBA" id="ARBA00022771"/>
    </source>
</evidence>
<feature type="domain" description="C2H2-type" evidence="6">
    <location>
        <begin position="198"/>
        <end position="226"/>
    </location>
</feature>
<dbReference type="Pfam" id="PF00096">
    <property type="entry name" value="zf-C2H2"/>
    <property type="match status" value="2"/>
</dbReference>
<dbReference type="FunFam" id="3.30.160.60:FF:002343">
    <property type="entry name" value="Zinc finger protein 33A"/>
    <property type="match status" value="1"/>
</dbReference>
<dbReference type="GO" id="GO:0000978">
    <property type="term" value="F:RNA polymerase II cis-regulatory region sequence-specific DNA binding"/>
    <property type="evidence" value="ECO:0007669"/>
    <property type="project" value="TreeGrafter"/>
</dbReference>
<keyword evidence="8" id="KW-1185">Reference proteome</keyword>
<dbReference type="AlphaFoldDB" id="A0A3Q3EZU8"/>
<dbReference type="InParanoid" id="A0A3Q3EZU8"/>
<dbReference type="InterPro" id="IPR036236">
    <property type="entry name" value="Znf_C2H2_sf"/>
</dbReference>